<sequence length="49" mass="5515">MINKLKTFKFKNAQQVLGGEIHSITAEVTINKAKSADKLMQKMTQYISS</sequence>
<reference evidence="1 2" key="1">
    <citation type="journal article" date="2013" name="Int. J. Syst. Evol. Microbiol.">
        <title>Kordia antarctica sp. nov., isolated from Antarctic seawater.</title>
        <authorList>
            <person name="Baek K."/>
            <person name="Choi A."/>
            <person name="Kang I."/>
            <person name="Lee K."/>
            <person name="Cho J.C."/>
        </authorList>
    </citation>
    <scope>NUCLEOTIDE SEQUENCE [LARGE SCALE GENOMIC DNA]</scope>
    <source>
        <strain evidence="1 2">IMCC3317</strain>
    </source>
</reference>
<name>A0A7L4ZQ88_9FLAO</name>
<gene>
    <name evidence="1" type="ORF">IMCC3317_41920</name>
</gene>
<protein>
    <submittedName>
        <fullName evidence="1">Uncharacterized protein</fullName>
    </submittedName>
</protein>
<evidence type="ECO:0000313" key="2">
    <source>
        <dbReference type="Proteomes" id="UP000464657"/>
    </source>
</evidence>
<proteinExistence type="predicted"/>
<accession>A0A7L4ZQ88</accession>
<dbReference type="AlphaFoldDB" id="A0A7L4ZQ88"/>
<dbReference type="EMBL" id="CP019288">
    <property type="protein sequence ID" value="QHI38792.1"/>
    <property type="molecule type" value="Genomic_DNA"/>
</dbReference>
<evidence type="ECO:0000313" key="1">
    <source>
        <dbReference type="EMBL" id="QHI38792.1"/>
    </source>
</evidence>
<organism evidence="1 2">
    <name type="scientific">Kordia antarctica</name>
    <dbReference type="NCBI Taxonomy" id="1218801"/>
    <lineage>
        <taxon>Bacteria</taxon>
        <taxon>Pseudomonadati</taxon>
        <taxon>Bacteroidota</taxon>
        <taxon>Flavobacteriia</taxon>
        <taxon>Flavobacteriales</taxon>
        <taxon>Flavobacteriaceae</taxon>
        <taxon>Kordia</taxon>
    </lineage>
</organism>
<dbReference type="RefSeq" id="WP_160131320.1">
    <property type="nucleotide sequence ID" value="NZ_CP019288.1"/>
</dbReference>
<keyword evidence="2" id="KW-1185">Reference proteome</keyword>
<dbReference type="KEGG" id="kan:IMCC3317_41920"/>
<dbReference type="Proteomes" id="UP000464657">
    <property type="component" value="Chromosome"/>
</dbReference>